<reference evidence="2" key="1">
    <citation type="journal article" date="2011" name="Nature">
        <title>Genome sequence and analysis of the tuber crop potato.</title>
        <authorList>
            <consortium name="The Potato Genome Sequencing Consortium"/>
        </authorList>
    </citation>
    <scope>NUCLEOTIDE SEQUENCE [LARGE SCALE GENOMIC DNA]</scope>
    <source>
        <strain evidence="2">cv. DM1-3 516 R44</strain>
    </source>
</reference>
<dbReference type="InParanoid" id="M1DD18"/>
<organism evidence="1 2">
    <name type="scientific">Solanum tuberosum</name>
    <name type="common">Potato</name>
    <dbReference type="NCBI Taxonomy" id="4113"/>
    <lineage>
        <taxon>Eukaryota</taxon>
        <taxon>Viridiplantae</taxon>
        <taxon>Streptophyta</taxon>
        <taxon>Embryophyta</taxon>
        <taxon>Tracheophyta</taxon>
        <taxon>Spermatophyta</taxon>
        <taxon>Magnoliopsida</taxon>
        <taxon>eudicotyledons</taxon>
        <taxon>Gunneridae</taxon>
        <taxon>Pentapetalae</taxon>
        <taxon>asterids</taxon>
        <taxon>lamiids</taxon>
        <taxon>Solanales</taxon>
        <taxon>Solanaceae</taxon>
        <taxon>Solanoideae</taxon>
        <taxon>Solaneae</taxon>
        <taxon>Solanum</taxon>
    </lineage>
</organism>
<dbReference type="Gramene" id="PGSC0003DMT400087037">
    <property type="protein sequence ID" value="PGSC0003DMT400087037"/>
    <property type="gene ID" value="PGSC0003DMG400036608"/>
</dbReference>
<protein>
    <submittedName>
        <fullName evidence="1">Gag-pol polyprotein</fullName>
    </submittedName>
</protein>
<dbReference type="PaxDb" id="4113-PGSC0003DMT400087037"/>
<accession>M1DD18</accession>
<dbReference type="Proteomes" id="UP000011115">
    <property type="component" value="Unassembled WGS sequence"/>
</dbReference>
<sequence>MVADPRAQMNKFLYGVLDLVKIECRNAMLLEDMNISRLMTHAQQVEGDKLREHAKDNKRARTGNCDYSQQKLGGGNYLSSSRNLQLQHLHQLVLHPPGFNRIRKVGHQALILRRVFQVIGPTQLVLSVVRTIQANVLQGRNDVLDVVSVAIG</sequence>
<evidence type="ECO:0000313" key="2">
    <source>
        <dbReference type="Proteomes" id="UP000011115"/>
    </source>
</evidence>
<name>M1DD18_SOLTU</name>
<dbReference type="HOGENOM" id="CLU_1725517_0_0_1"/>
<reference evidence="1" key="2">
    <citation type="submission" date="2015-06" db="UniProtKB">
        <authorList>
            <consortium name="EnsemblPlants"/>
        </authorList>
    </citation>
    <scope>IDENTIFICATION</scope>
    <source>
        <strain evidence="1">DM1-3 516 R44</strain>
    </source>
</reference>
<proteinExistence type="predicted"/>
<keyword evidence="2" id="KW-1185">Reference proteome</keyword>
<dbReference type="EnsemblPlants" id="PGSC0003DMT400087037">
    <property type="protein sequence ID" value="PGSC0003DMT400087037"/>
    <property type="gene ID" value="PGSC0003DMG400036608"/>
</dbReference>
<dbReference type="AlphaFoldDB" id="M1DD18"/>
<evidence type="ECO:0000313" key="1">
    <source>
        <dbReference type="EnsemblPlants" id="PGSC0003DMT400087037"/>
    </source>
</evidence>